<dbReference type="Gene3D" id="3.30.70.20">
    <property type="match status" value="1"/>
</dbReference>
<accession>A0A413V394</accession>
<keyword evidence="2" id="KW-0408">Iron</keyword>
<evidence type="ECO:0000256" key="2">
    <source>
        <dbReference type="ARBA" id="ARBA00023004"/>
    </source>
</evidence>
<dbReference type="Pfam" id="PF12724">
    <property type="entry name" value="Flavodoxin_5"/>
    <property type="match status" value="1"/>
</dbReference>
<dbReference type="SUPFAM" id="SSF52218">
    <property type="entry name" value="Flavoproteins"/>
    <property type="match status" value="1"/>
</dbReference>
<comment type="caution">
    <text evidence="5">The sequence shown here is derived from an EMBL/GenBank/DDBJ whole genome shotgun (WGS) entry which is preliminary data.</text>
</comment>
<dbReference type="Pfam" id="PF13187">
    <property type="entry name" value="Fer4_9"/>
    <property type="match status" value="1"/>
</dbReference>
<dbReference type="GO" id="GO:0051536">
    <property type="term" value="F:iron-sulfur cluster binding"/>
    <property type="evidence" value="ECO:0007669"/>
    <property type="project" value="UniProtKB-KW"/>
</dbReference>
<dbReference type="SUPFAM" id="SSF54862">
    <property type="entry name" value="4Fe-4S ferredoxins"/>
    <property type="match status" value="1"/>
</dbReference>
<feature type="domain" description="4Fe-4S ferredoxin-type" evidence="4">
    <location>
        <begin position="214"/>
        <end position="242"/>
    </location>
</feature>
<dbReference type="NCBIfam" id="NF038196">
    <property type="entry name" value="ferrodoxin_EFR1"/>
    <property type="match status" value="1"/>
</dbReference>
<dbReference type="AlphaFoldDB" id="A0A413V394"/>
<organism evidence="5 6">
    <name type="scientific">Bacteroides nordii</name>
    <dbReference type="NCBI Taxonomy" id="291645"/>
    <lineage>
        <taxon>Bacteria</taxon>
        <taxon>Pseudomonadati</taxon>
        <taxon>Bacteroidota</taxon>
        <taxon>Bacteroidia</taxon>
        <taxon>Bacteroidales</taxon>
        <taxon>Bacteroidaceae</taxon>
        <taxon>Bacteroides</taxon>
    </lineage>
</organism>
<proteinExistence type="predicted"/>
<keyword evidence="1" id="KW-0479">Metal-binding</keyword>
<evidence type="ECO:0000256" key="1">
    <source>
        <dbReference type="ARBA" id="ARBA00022723"/>
    </source>
</evidence>
<dbReference type="InterPro" id="IPR017896">
    <property type="entry name" value="4Fe4S_Fe-S-bd"/>
</dbReference>
<dbReference type="InterPro" id="IPR017900">
    <property type="entry name" value="4Fe4S_Fe_S_CS"/>
</dbReference>
<dbReference type="GO" id="GO:0046872">
    <property type="term" value="F:metal ion binding"/>
    <property type="evidence" value="ECO:0007669"/>
    <property type="project" value="UniProtKB-KW"/>
</dbReference>
<dbReference type="InterPro" id="IPR029039">
    <property type="entry name" value="Flavoprotein-like_sf"/>
</dbReference>
<gene>
    <name evidence="5" type="ORF">DW888_20955</name>
</gene>
<name>A0A413V394_9BACE</name>
<dbReference type="InterPro" id="IPR047964">
    <property type="entry name" value="EFR1-like"/>
</dbReference>
<sequence length="255" mass="28624">MIFYFSGTGNSKWVAEQLTGVLKEQLIFIPEAMRNAVTHYELADKEKVGFVFPIYSWGPPPIVLQFLQGLSLSNYHSQYFFFVCSCGDDTGLAQQVFCDAVAAKGWRCDAGFSVTMPNNYVLLPGFDVDSKEVEKRKLDDAVQRVAEVGEMIEERTKSFQCNEGRFPFIKTKLINPLFIKKGISVGKFHATDACIACKRCEKVCPMLNIVMVGWKPVWGADCTSCLACYHVCPQKAVQYGKATKDKGQYFNPNVK</sequence>
<feature type="domain" description="4Fe-4S ferredoxin-type" evidence="4">
    <location>
        <begin position="185"/>
        <end position="213"/>
    </location>
</feature>
<dbReference type="InterPro" id="IPR026816">
    <property type="entry name" value="Flavodoxin_dom"/>
</dbReference>
<evidence type="ECO:0000256" key="3">
    <source>
        <dbReference type="ARBA" id="ARBA00023014"/>
    </source>
</evidence>
<dbReference type="EMBL" id="QSGO01000046">
    <property type="protein sequence ID" value="RHB28040.1"/>
    <property type="molecule type" value="Genomic_DNA"/>
</dbReference>
<evidence type="ECO:0000313" key="5">
    <source>
        <dbReference type="EMBL" id="RHB28040.1"/>
    </source>
</evidence>
<dbReference type="Gene3D" id="3.40.50.360">
    <property type="match status" value="1"/>
</dbReference>
<dbReference type="RefSeq" id="WP_122202404.1">
    <property type="nucleotide sequence ID" value="NZ_CABJFV010000046.1"/>
</dbReference>
<evidence type="ECO:0000313" key="6">
    <source>
        <dbReference type="Proteomes" id="UP000284379"/>
    </source>
</evidence>
<dbReference type="PROSITE" id="PS00198">
    <property type="entry name" value="4FE4S_FER_1"/>
    <property type="match status" value="2"/>
</dbReference>
<keyword evidence="3" id="KW-0411">Iron-sulfur</keyword>
<protein>
    <submittedName>
        <fullName evidence="5">4Fe-4S ferredoxin</fullName>
    </submittedName>
</protein>
<dbReference type="PROSITE" id="PS51379">
    <property type="entry name" value="4FE4S_FER_2"/>
    <property type="match status" value="2"/>
</dbReference>
<dbReference type="Proteomes" id="UP000284379">
    <property type="component" value="Unassembled WGS sequence"/>
</dbReference>
<reference evidence="5 6" key="1">
    <citation type="submission" date="2018-08" db="EMBL/GenBank/DDBJ databases">
        <title>A genome reference for cultivated species of the human gut microbiota.</title>
        <authorList>
            <person name="Zou Y."/>
            <person name="Xue W."/>
            <person name="Luo G."/>
        </authorList>
    </citation>
    <scope>NUCLEOTIDE SEQUENCE [LARGE SCALE GENOMIC DNA]</scope>
    <source>
        <strain evidence="5 6">AM40-30BH</strain>
    </source>
</reference>
<evidence type="ECO:0000259" key="4">
    <source>
        <dbReference type="PROSITE" id="PS51379"/>
    </source>
</evidence>